<evidence type="ECO:0000256" key="1">
    <source>
        <dbReference type="SAM" id="MobiDB-lite"/>
    </source>
</evidence>
<feature type="compositionally biased region" description="Polar residues" evidence="1">
    <location>
        <begin position="30"/>
        <end position="40"/>
    </location>
</feature>
<accession>A0A9K3DCT6</accession>
<dbReference type="AlphaFoldDB" id="A0A9K3DCT6"/>
<organism evidence="2 3">
    <name type="scientific">Kipferlia bialata</name>
    <dbReference type="NCBI Taxonomy" id="797122"/>
    <lineage>
        <taxon>Eukaryota</taxon>
        <taxon>Metamonada</taxon>
        <taxon>Carpediemonas-like organisms</taxon>
        <taxon>Kipferlia</taxon>
    </lineage>
</organism>
<dbReference type="EMBL" id="BDIP01009600">
    <property type="protein sequence ID" value="GIQ92391.1"/>
    <property type="molecule type" value="Genomic_DNA"/>
</dbReference>
<dbReference type="Proteomes" id="UP000265618">
    <property type="component" value="Unassembled WGS sequence"/>
</dbReference>
<proteinExistence type="predicted"/>
<evidence type="ECO:0000313" key="2">
    <source>
        <dbReference type="EMBL" id="GIQ92391.1"/>
    </source>
</evidence>
<name>A0A9K3DCT6_9EUKA</name>
<comment type="caution">
    <text evidence="2">The sequence shown here is derived from an EMBL/GenBank/DDBJ whole genome shotgun (WGS) entry which is preliminary data.</text>
</comment>
<sequence>MDTRTEELERVVVQHGQKITSLVDKKAETDTSLESLSNLTRQHEAQ</sequence>
<feature type="region of interest" description="Disordered" evidence="1">
    <location>
        <begin position="25"/>
        <end position="46"/>
    </location>
</feature>
<reference evidence="2 3" key="1">
    <citation type="journal article" date="2018" name="PLoS ONE">
        <title>The draft genome of Kipferlia bialata reveals reductive genome evolution in fornicate parasites.</title>
        <authorList>
            <person name="Tanifuji G."/>
            <person name="Takabayashi S."/>
            <person name="Kume K."/>
            <person name="Takagi M."/>
            <person name="Nakayama T."/>
            <person name="Kamikawa R."/>
            <person name="Inagaki Y."/>
            <person name="Hashimoto T."/>
        </authorList>
    </citation>
    <scope>NUCLEOTIDE SEQUENCE [LARGE SCALE GENOMIC DNA]</scope>
    <source>
        <strain evidence="2">NY0173</strain>
    </source>
</reference>
<protein>
    <submittedName>
        <fullName evidence="2">Uncharacterized protein</fullName>
    </submittedName>
</protein>
<keyword evidence="3" id="KW-1185">Reference proteome</keyword>
<feature type="non-terminal residue" evidence="2">
    <location>
        <position position="1"/>
    </location>
</feature>
<gene>
    <name evidence="2" type="ORF">KIPB_016140</name>
</gene>
<evidence type="ECO:0000313" key="3">
    <source>
        <dbReference type="Proteomes" id="UP000265618"/>
    </source>
</evidence>